<gene>
    <name evidence="1" type="ORF">S01H4_47809</name>
</gene>
<name>X1C2A2_9ZZZZ</name>
<organism evidence="1">
    <name type="scientific">marine sediment metagenome</name>
    <dbReference type="NCBI Taxonomy" id="412755"/>
    <lineage>
        <taxon>unclassified sequences</taxon>
        <taxon>metagenomes</taxon>
        <taxon>ecological metagenomes</taxon>
    </lineage>
</organism>
<comment type="caution">
    <text evidence="1">The sequence shown here is derived from an EMBL/GenBank/DDBJ whole genome shotgun (WGS) entry which is preliminary data.</text>
</comment>
<evidence type="ECO:0000313" key="1">
    <source>
        <dbReference type="EMBL" id="GAH02251.1"/>
    </source>
</evidence>
<proteinExistence type="predicted"/>
<dbReference type="AlphaFoldDB" id="X1C2A2"/>
<sequence length="211" mass="24365">MNFNYQKAYCVSAVPAFNSLNKKQKNAFNKLHSLIGDRQQNHALNIPTCKKTDNVLKGLSCLEISELSRASYFTGHWHPSYLDRPFDNKRGESWKISNVCDQELRKRLLPCRTLQIHEGKLRVTFSSKHCWTWEEFSLATKENIKLFKDCNLSFGESTLDKSAKSLSILCGDLWPAVETLPPNELYVSYLEKQKATKLENEKKKTQKGFQI</sequence>
<protein>
    <submittedName>
        <fullName evidence="1">Uncharacterized protein</fullName>
    </submittedName>
</protein>
<reference evidence="1" key="1">
    <citation type="journal article" date="2014" name="Front. Microbiol.">
        <title>High frequency of phylogenetically diverse reductive dehalogenase-homologous genes in deep subseafloor sedimentary metagenomes.</title>
        <authorList>
            <person name="Kawai M."/>
            <person name="Futagami T."/>
            <person name="Toyoda A."/>
            <person name="Takaki Y."/>
            <person name="Nishi S."/>
            <person name="Hori S."/>
            <person name="Arai W."/>
            <person name="Tsubouchi T."/>
            <person name="Morono Y."/>
            <person name="Uchiyama I."/>
            <person name="Ito T."/>
            <person name="Fujiyama A."/>
            <person name="Inagaki F."/>
            <person name="Takami H."/>
        </authorList>
    </citation>
    <scope>NUCLEOTIDE SEQUENCE</scope>
    <source>
        <strain evidence="1">Expedition CK06-06</strain>
    </source>
</reference>
<accession>X1C2A2</accession>
<dbReference type="EMBL" id="BART01026883">
    <property type="protein sequence ID" value="GAH02251.1"/>
    <property type="molecule type" value="Genomic_DNA"/>
</dbReference>